<dbReference type="SMART" id="SM00388">
    <property type="entry name" value="HisKA"/>
    <property type="match status" value="1"/>
</dbReference>
<dbReference type="RefSeq" id="WP_168354018.1">
    <property type="nucleotide sequence ID" value="NZ_BQKC01000001.1"/>
</dbReference>
<keyword evidence="6" id="KW-0418">Kinase</keyword>
<feature type="transmembrane region" description="Helical" evidence="9">
    <location>
        <begin position="140"/>
        <end position="166"/>
    </location>
</feature>
<dbReference type="CDD" id="cd00082">
    <property type="entry name" value="HisKA"/>
    <property type="match status" value="1"/>
</dbReference>
<feature type="transmembrane region" description="Helical" evidence="9">
    <location>
        <begin position="12"/>
        <end position="32"/>
    </location>
</feature>
<keyword evidence="9" id="KW-0472">Membrane</keyword>
<dbReference type="SUPFAM" id="SSF55874">
    <property type="entry name" value="ATPase domain of HSP90 chaperone/DNA topoisomerase II/histidine kinase"/>
    <property type="match status" value="1"/>
</dbReference>
<evidence type="ECO:0000259" key="10">
    <source>
        <dbReference type="PROSITE" id="PS50109"/>
    </source>
</evidence>
<dbReference type="InterPro" id="IPR036890">
    <property type="entry name" value="HATPase_C_sf"/>
</dbReference>
<dbReference type="EC" id="2.7.13.3" evidence="3"/>
<keyword evidence="5" id="KW-0808">Transferase</keyword>
<comment type="caution">
    <text evidence="11">The sequence shown here is derived from an EMBL/GenBank/DDBJ whole genome shotgun (WGS) entry which is preliminary data.</text>
</comment>
<evidence type="ECO:0000256" key="8">
    <source>
        <dbReference type="ARBA" id="ARBA00039401"/>
    </source>
</evidence>
<name>A0AAV5B152_9ACTN</name>
<dbReference type="Pfam" id="PF02518">
    <property type="entry name" value="HATPase_c"/>
    <property type="match status" value="1"/>
</dbReference>
<keyword evidence="9" id="KW-1133">Transmembrane helix</keyword>
<evidence type="ECO:0000256" key="1">
    <source>
        <dbReference type="ARBA" id="ARBA00000085"/>
    </source>
</evidence>
<dbReference type="InterPro" id="IPR050351">
    <property type="entry name" value="BphY/WalK/GraS-like"/>
</dbReference>
<evidence type="ECO:0000256" key="7">
    <source>
        <dbReference type="ARBA" id="ARBA00023012"/>
    </source>
</evidence>
<dbReference type="InterPro" id="IPR005467">
    <property type="entry name" value="His_kinase_dom"/>
</dbReference>
<evidence type="ECO:0000313" key="11">
    <source>
        <dbReference type="EMBL" id="GJM54393.1"/>
    </source>
</evidence>
<dbReference type="Pfam" id="PF00512">
    <property type="entry name" value="HisKA"/>
    <property type="match status" value="1"/>
</dbReference>
<keyword evidence="9" id="KW-0812">Transmembrane</keyword>
<dbReference type="InterPro" id="IPR003661">
    <property type="entry name" value="HisK_dim/P_dom"/>
</dbReference>
<dbReference type="Proteomes" id="UP001055025">
    <property type="component" value="Unassembled WGS sequence"/>
</dbReference>
<dbReference type="PANTHER" id="PTHR45453:SF1">
    <property type="entry name" value="PHOSPHATE REGULON SENSOR PROTEIN PHOR"/>
    <property type="match status" value="1"/>
</dbReference>
<dbReference type="SMART" id="SM00387">
    <property type="entry name" value="HATPase_c"/>
    <property type="match status" value="1"/>
</dbReference>
<proteinExistence type="predicted"/>
<dbReference type="SUPFAM" id="SSF47384">
    <property type="entry name" value="Homodimeric domain of signal transducing histidine kinase"/>
    <property type="match status" value="1"/>
</dbReference>
<evidence type="ECO:0000256" key="2">
    <source>
        <dbReference type="ARBA" id="ARBA00004236"/>
    </source>
</evidence>
<organism evidence="11 12">
    <name type="scientific">Granulimonas faecalis</name>
    <dbReference type="NCBI Taxonomy" id="2894155"/>
    <lineage>
        <taxon>Bacteria</taxon>
        <taxon>Bacillati</taxon>
        <taxon>Actinomycetota</taxon>
        <taxon>Coriobacteriia</taxon>
        <taxon>Coriobacteriales</taxon>
        <taxon>Kribbibacteriaceae</taxon>
        <taxon>Granulimonas</taxon>
    </lineage>
</organism>
<sequence length="388" mass="41097">MSIGRRPTRGLMLFVVGALVCVLAFPVVYMALERGSVEAQAGEALMAVVVGPASTDPGLPPVIRVDLAVPGMGDTETYGYYPTLTSHIKDAGIVPGDGVQRFENDGRTLFYVVEGTPNPQAVDHRVSSALVVDVTPQLSVIGHTAVALFGLSFVAAGCIAVLGYRLTRSSRDHERRLSEFFANTSHELKTPIAVIDGYREAMATGVVDPSDGLPVMERATDSMRRQVEDILALSRADAGALRPVMETVDARELVCDVLEDLDMVADGEGVFVSLDDPGTIRGETDERMLAAMVTNLVTNAVRHASAHVWVSAVAEESTLRVMVANDGETLSPESAARAFDRFYRGEGGSCGLGLPVVAAYATALGGEVSLGVEGDRTVANLSIPFTKC</sequence>
<dbReference type="GO" id="GO:0016036">
    <property type="term" value="P:cellular response to phosphate starvation"/>
    <property type="evidence" value="ECO:0007669"/>
    <property type="project" value="TreeGrafter"/>
</dbReference>
<evidence type="ECO:0000313" key="12">
    <source>
        <dbReference type="Proteomes" id="UP001055025"/>
    </source>
</evidence>
<dbReference type="GO" id="GO:0004721">
    <property type="term" value="F:phosphoprotein phosphatase activity"/>
    <property type="evidence" value="ECO:0007669"/>
    <property type="project" value="TreeGrafter"/>
</dbReference>
<dbReference type="PANTHER" id="PTHR45453">
    <property type="entry name" value="PHOSPHATE REGULON SENSOR PROTEIN PHOR"/>
    <property type="match status" value="1"/>
</dbReference>
<evidence type="ECO:0000256" key="4">
    <source>
        <dbReference type="ARBA" id="ARBA00022553"/>
    </source>
</evidence>
<dbReference type="InterPro" id="IPR003594">
    <property type="entry name" value="HATPase_dom"/>
</dbReference>
<accession>A0AAV5B152</accession>
<evidence type="ECO:0000256" key="3">
    <source>
        <dbReference type="ARBA" id="ARBA00012438"/>
    </source>
</evidence>
<dbReference type="Gene3D" id="3.30.565.10">
    <property type="entry name" value="Histidine kinase-like ATPase, C-terminal domain"/>
    <property type="match status" value="1"/>
</dbReference>
<dbReference type="AlphaFoldDB" id="A0AAV5B152"/>
<feature type="domain" description="Histidine kinase" evidence="10">
    <location>
        <begin position="183"/>
        <end position="387"/>
    </location>
</feature>
<protein>
    <recommendedName>
        <fullName evidence="8">Sensor-like histidine kinase SenX3</fullName>
        <ecNumber evidence="3">2.7.13.3</ecNumber>
    </recommendedName>
</protein>
<evidence type="ECO:0000256" key="6">
    <source>
        <dbReference type="ARBA" id="ARBA00022777"/>
    </source>
</evidence>
<dbReference type="GO" id="GO:0005886">
    <property type="term" value="C:plasma membrane"/>
    <property type="evidence" value="ECO:0007669"/>
    <property type="project" value="UniProtKB-SubCell"/>
</dbReference>
<dbReference type="GO" id="GO:0000155">
    <property type="term" value="F:phosphorelay sensor kinase activity"/>
    <property type="evidence" value="ECO:0007669"/>
    <property type="project" value="InterPro"/>
</dbReference>
<evidence type="ECO:0000256" key="9">
    <source>
        <dbReference type="SAM" id="Phobius"/>
    </source>
</evidence>
<keyword evidence="7" id="KW-0902">Two-component regulatory system</keyword>
<reference evidence="11" key="1">
    <citation type="journal article" date="2022" name="Int. J. Syst. Evol. Microbiol.">
        <title>Granulimonas faecalis gen. nov., sp. nov., and Leptogranulimonas caecicola gen. nov., sp. nov., novel lactate-producing Atopobiaceae bacteria isolated from mouse intestines, and an emended description of the family Atopobiaceae.</title>
        <authorList>
            <person name="Morinaga K."/>
            <person name="Kusada H."/>
            <person name="Sakamoto S."/>
            <person name="Murakami T."/>
            <person name="Toyoda A."/>
            <person name="Mori H."/>
            <person name="Meng X.Y."/>
            <person name="Takashino M."/>
            <person name="Murotomi K."/>
            <person name="Tamaki H."/>
        </authorList>
    </citation>
    <scope>NUCLEOTIDE SEQUENCE</scope>
    <source>
        <strain evidence="11">OPF53</strain>
    </source>
</reference>
<dbReference type="Gene3D" id="1.10.287.130">
    <property type="match status" value="1"/>
</dbReference>
<comment type="catalytic activity">
    <reaction evidence="1">
        <text>ATP + protein L-histidine = ADP + protein N-phospho-L-histidine.</text>
        <dbReference type="EC" id="2.7.13.3"/>
    </reaction>
</comment>
<keyword evidence="4" id="KW-0597">Phosphoprotein</keyword>
<comment type="subcellular location">
    <subcellularLocation>
        <location evidence="2">Cell membrane</location>
    </subcellularLocation>
</comment>
<dbReference type="EMBL" id="BQKC01000001">
    <property type="protein sequence ID" value="GJM54393.1"/>
    <property type="molecule type" value="Genomic_DNA"/>
</dbReference>
<dbReference type="PROSITE" id="PS50109">
    <property type="entry name" value="HIS_KIN"/>
    <property type="match status" value="1"/>
</dbReference>
<evidence type="ECO:0000256" key="5">
    <source>
        <dbReference type="ARBA" id="ARBA00022679"/>
    </source>
</evidence>
<gene>
    <name evidence="11" type="ORF">ATOP_00480</name>
</gene>
<keyword evidence="12" id="KW-1185">Reference proteome</keyword>
<dbReference type="InterPro" id="IPR036097">
    <property type="entry name" value="HisK_dim/P_sf"/>
</dbReference>